<dbReference type="OrthoDB" id="3528208at2"/>
<dbReference type="RefSeq" id="WP_155335688.1">
    <property type="nucleotide sequence ID" value="NZ_BAAABN010000093.1"/>
</dbReference>
<comment type="caution">
    <text evidence="2">The sequence shown here is derived from an EMBL/GenBank/DDBJ whole genome shotgun (WGS) entry which is preliminary data.</text>
</comment>
<dbReference type="Proteomes" id="UP000334990">
    <property type="component" value="Unassembled WGS sequence"/>
</dbReference>
<feature type="signal peptide" evidence="1">
    <location>
        <begin position="1"/>
        <end position="28"/>
    </location>
</feature>
<accession>A0A5M3VY30</accession>
<dbReference type="EMBL" id="BLAD01000039">
    <property type="protein sequence ID" value="GER99287.1"/>
    <property type="molecule type" value="Genomic_DNA"/>
</dbReference>
<gene>
    <name evidence="2" type="ORF">Acor_13510</name>
</gene>
<evidence type="ECO:0000256" key="1">
    <source>
        <dbReference type="SAM" id="SignalP"/>
    </source>
</evidence>
<evidence type="ECO:0008006" key="4">
    <source>
        <dbReference type="Google" id="ProtNLM"/>
    </source>
</evidence>
<evidence type="ECO:0000313" key="3">
    <source>
        <dbReference type="Proteomes" id="UP000334990"/>
    </source>
</evidence>
<feature type="chain" id="PRO_5024412877" description="Lipoprotein" evidence="1">
    <location>
        <begin position="29"/>
        <end position="174"/>
    </location>
</feature>
<proteinExistence type="predicted"/>
<keyword evidence="1" id="KW-0732">Signal</keyword>
<name>A0A5M3VY30_9ACTN</name>
<evidence type="ECO:0000313" key="2">
    <source>
        <dbReference type="EMBL" id="GER99287.1"/>
    </source>
</evidence>
<organism evidence="2 3">
    <name type="scientific">Acrocarpospora corrugata</name>
    <dbReference type="NCBI Taxonomy" id="35763"/>
    <lineage>
        <taxon>Bacteria</taxon>
        <taxon>Bacillati</taxon>
        <taxon>Actinomycetota</taxon>
        <taxon>Actinomycetes</taxon>
        <taxon>Streptosporangiales</taxon>
        <taxon>Streptosporangiaceae</taxon>
        <taxon>Acrocarpospora</taxon>
    </lineage>
</organism>
<dbReference type="AlphaFoldDB" id="A0A5M3VY30"/>
<sequence>MRRSTLIPAVLGATLIGATLISASPASATTSGTCEKAAWVGQVQGRPTGLGPGSRSGDYFWHDKYGFHLRVTQKRSKAQSYSGTITSNTPIVGFKWVKLEKQDKIALSADKLSITFTVVNHGLIDGFDFKTSCADSLTVGDLKINGNTLPTGKVYLGKYRQHPVSIPFTVHRKA</sequence>
<protein>
    <recommendedName>
        <fullName evidence="4">Lipoprotein</fullName>
    </recommendedName>
</protein>
<reference evidence="2 3" key="1">
    <citation type="submission" date="2019-10" db="EMBL/GenBank/DDBJ databases">
        <title>Whole genome shotgun sequence of Acrocarpospora corrugata NBRC 13972.</title>
        <authorList>
            <person name="Ichikawa N."/>
            <person name="Kimura A."/>
            <person name="Kitahashi Y."/>
            <person name="Komaki H."/>
            <person name="Oguchi A."/>
        </authorList>
    </citation>
    <scope>NUCLEOTIDE SEQUENCE [LARGE SCALE GENOMIC DNA]</scope>
    <source>
        <strain evidence="2 3">NBRC 13972</strain>
    </source>
</reference>
<keyword evidence="3" id="KW-1185">Reference proteome</keyword>